<dbReference type="RefSeq" id="WP_192149353.1">
    <property type="nucleotide sequence ID" value="NZ_JACYXI010000011.1"/>
</dbReference>
<dbReference type="InterPro" id="IPR002104">
    <property type="entry name" value="Integrase_catalytic"/>
</dbReference>
<dbReference type="SUPFAM" id="SSF56349">
    <property type="entry name" value="DNA breaking-rejoining enzymes"/>
    <property type="match status" value="1"/>
</dbReference>
<evidence type="ECO:0000256" key="1">
    <source>
        <dbReference type="ARBA" id="ARBA00008857"/>
    </source>
</evidence>
<keyword evidence="3" id="KW-0238">DNA-binding</keyword>
<sequence length="437" mass="50219">MAFIVDKERIKTGLIIFRRGDVTHNNFYCRIKLPNEDRYKTMSLRTPDRELARDRALDQDAEIRFRIKHDVAVFNRPFRKVAEEYLAVQQRRANAGEISANRIKNLKNIFECALEDYVGSTQIHLIGQDRWTQYPTWRRENGTGRFREQVSDSTISTEMGAFKAVINFAISKRYVPASHRFEGRPKLKMPKRDAFTTEEYRKLHSVGRAWIKKATSPQGTWYRTICYNFILIMCNTGMRPSEAKNLRWQDVTHANDRNGQEIVVLSVRGKGKSRKLVAPKSVGDYLERVKTLSKATRPDDAVFTIINGKPAKFLYSDTVKQLLEEADLRDGPGDIPRSTYCFRHTYATMRLSEGVDVYILAEQMGTSVKMIENHYGHVNTIKHADRVLMGMTGWESIIEPDADREKAARMSKAAATRDKAARPAHNRRPRAKGNPSS</sequence>
<feature type="region of interest" description="Disordered" evidence="5">
    <location>
        <begin position="401"/>
        <end position="437"/>
    </location>
</feature>
<feature type="domain" description="Tyr recombinase" evidence="6">
    <location>
        <begin position="190"/>
        <end position="389"/>
    </location>
</feature>
<dbReference type="Gene3D" id="1.10.443.10">
    <property type="entry name" value="Intergrase catalytic core"/>
    <property type="match status" value="1"/>
</dbReference>
<feature type="compositionally biased region" description="Basic residues" evidence="5">
    <location>
        <begin position="422"/>
        <end position="431"/>
    </location>
</feature>
<dbReference type="PANTHER" id="PTHR30349">
    <property type="entry name" value="PHAGE INTEGRASE-RELATED"/>
    <property type="match status" value="1"/>
</dbReference>
<evidence type="ECO:0000256" key="4">
    <source>
        <dbReference type="ARBA" id="ARBA00023172"/>
    </source>
</evidence>
<dbReference type="PANTHER" id="PTHR30349:SF41">
    <property type="entry name" value="INTEGRASE_RECOMBINASE PROTEIN MJ0367-RELATED"/>
    <property type="match status" value="1"/>
</dbReference>
<dbReference type="PROSITE" id="PS51898">
    <property type="entry name" value="TYR_RECOMBINASE"/>
    <property type="match status" value="1"/>
</dbReference>
<evidence type="ECO:0000313" key="8">
    <source>
        <dbReference type="Proteomes" id="UP000632063"/>
    </source>
</evidence>
<evidence type="ECO:0000256" key="3">
    <source>
        <dbReference type="ARBA" id="ARBA00023125"/>
    </source>
</evidence>
<evidence type="ECO:0000259" key="6">
    <source>
        <dbReference type="PROSITE" id="PS51898"/>
    </source>
</evidence>
<keyword evidence="4" id="KW-0233">DNA recombination</keyword>
<keyword evidence="2" id="KW-0229">DNA integration</keyword>
<organism evidence="7 8">
    <name type="scientific">Roseibium litorale</name>
    <dbReference type="NCBI Taxonomy" id="2803841"/>
    <lineage>
        <taxon>Bacteria</taxon>
        <taxon>Pseudomonadati</taxon>
        <taxon>Pseudomonadota</taxon>
        <taxon>Alphaproteobacteria</taxon>
        <taxon>Hyphomicrobiales</taxon>
        <taxon>Stappiaceae</taxon>
        <taxon>Roseibium</taxon>
    </lineage>
</organism>
<comment type="caution">
    <text evidence="7">The sequence shown here is derived from an EMBL/GenBank/DDBJ whole genome shotgun (WGS) entry which is preliminary data.</text>
</comment>
<dbReference type="InterPro" id="IPR050090">
    <property type="entry name" value="Tyrosine_recombinase_XerCD"/>
</dbReference>
<gene>
    <name evidence="7" type="ORF">IG616_16980</name>
</gene>
<evidence type="ECO:0000256" key="2">
    <source>
        <dbReference type="ARBA" id="ARBA00022908"/>
    </source>
</evidence>
<keyword evidence="8" id="KW-1185">Reference proteome</keyword>
<reference evidence="8" key="1">
    <citation type="submission" date="2020-09" db="EMBL/GenBank/DDBJ databases">
        <title>The genome sequence of strain Labrenzia suaedae 4C16A.</title>
        <authorList>
            <person name="Liu Y."/>
        </authorList>
    </citation>
    <scope>NUCLEOTIDE SEQUENCE [LARGE SCALE GENOMIC DNA]</scope>
    <source>
        <strain evidence="8">4C16A</strain>
    </source>
</reference>
<accession>A0ABR9CQZ0</accession>
<dbReference type="Proteomes" id="UP000632063">
    <property type="component" value="Unassembled WGS sequence"/>
</dbReference>
<dbReference type="EMBL" id="JACYXI010000011">
    <property type="protein sequence ID" value="MBD8893240.1"/>
    <property type="molecule type" value="Genomic_DNA"/>
</dbReference>
<evidence type="ECO:0000313" key="7">
    <source>
        <dbReference type="EMBL" id="MBD8893240.1"/>
    </source>
</evidence>
<dbReference type="InterPro" id="IPR013762">
    <property type="entry name" value="Integrase-like_cat_sf"/>
</dbReference>
<dbReference type="InterPro" id="IPR011010">
    <property type="entry name" value="DNA_brk_join_enz"/>
</dbReference>
<comment type="similarity">
    <text evidence="1">Belongs to the 'phage' integrase family.</text>
</comment>
<proteinExistence type="inferred from homology"/>
<reference evidence="7 8" key="2">
    <citation type="journal article" date="2021" name="Int. J. Syst. Evol. Microbiol.">
        <title>Roseibium litorale sp. nov., isolated from a tidal flat sediment and proposal for the reclassification of Labrenzia polysiphoniae as Roseibium polysiphoniae comb. nov.</title>
        <authorList>
            <person name="Liu Y."/>
            <person name="Pei T."/>
            <person name="Du J."/>
            <person name="Chao M."/>
            <person name="Deng M.R."/>
            <person name="Zhu H."/>
        </authorList>
    </citation>
    <scope>NUCLEOTIDE SEQUENCE [LARGE SCALE GENOMIC DNA]</scope>
    <source>
        <strain evidence="7 8">4C16A</strain>
    </source>
</reference>
<name>A0ABR9CQZ0_9HYPH</name>
<dbReference type="CDD" id="cd00397">
    <property type="entry name" value="DNA_BRE_C"/>
    <property type="match status" value="1"/>
</dbReference>
<evidence type="ECO:0000256" key="5">
    <source>
        <dbReference type="SAM" id="MobiDB-lite"/>
    </source>
</evidence>
<protein>
    <submittedName>
        <fullName evidence="7">Site-specific integrase</fullName>
    </submittedName>
</protein>
<dbReference type="Pfam" id="PF00589">
    <property type="entry name" value="Phage_integrase"/>
    <property type="match status" value="1"/>
</dbReference>